<dbReference type="EMBL" id="GL876973">
    <property type="protein sequence ID" value="KLU89728.1"/>
    <property type="molecule type" value="Genomic_DNA"/>
</dbReference>
<evidence type="ECO:0000313" key="3">
    <source>
        <dbReference type="Proteomes" id="UP000011715"/>
    </source>
</evidence>
<reference evidence="2" key="5">
    <citation type="submission" date="2015-06" db="UniProtKB">
        <authorList>
            <consortium name="EnsemblFungi"/>
        </authorList>
    </citation>
    <scope>IDENTIFICATION</scope>
    <source>
        <strain evidence="2">ATCC 64411</strain>
    </source>
</reference>
<dbReference type="VEuPathDB" id="FungiDB:MAPG_08697"/>
<dbReference type="Proteomes" id="UP000011715">
    <property type="component" value="Unassembled WGS sequence"/>
</dbReference>
<reference evidence="3" key="2">
    <citation type="submission" date="2010-05" db="EMBL/GenBank/DDBJ databases">
        <title>The genome sequence of Magnaporthe poae strain ATCC 64411.</title>
        <authorList>
            <person name="Ma L.-J."/>
            <person name="Dead R."/>
            <person name="Young S."/>
            <person name="Zeng Q."/>
            <person name="Koehrsen M."/>
            <person name="Alvarado L."/>
            <person name="Berlin A."/>
            <person name="Chapman S.B."/>
            <person name="Chen Z."/>
            <person name="Freedman E."/>
            <person name="Gellesch M."/>
            <person name="Goldberg J."/>
            <person name="Griggs A."/>
            <person name="Gujja S."/>
            <person name="Heilman E.R."/>
            <person name="Heiman D."/>
            <person name="Hepburn T."/>
            <person name="Howarth C."/>
            <person name="Jen D."/>
            <person name="Larson L."/>
            <person name="Mehta T."/>
            <person name="Neiman D."/>
            <person name="Pearson M."/>
            <person name="Roberts A."/>
            <person name="Saif S."/>
            <person name="Shea T."/>
            <person name="Shenoy N."/>
            <person name="Sisk P."/>
            <person name="Stolte C."/>
            <person name="Sykes S."/>
            <person name="Walk T."/>
            <person name="White J."/>
            <person name="Yandava C."/>
            <person name="Haas B."/>
            <person name="Nusbaum C."/>
            <person name="Birren B."/>
        </authorList>
    </citation>
    <scope>NUCLEOTIDE SEQUENCE [LARGE SCALE GENOMIC DNA]</scope>
    <source>
        <strain evidence="3">ATCC 64411 / 73-15</strain>
    </source>
</reference>
<organism evidence="2 3">
    <name type="scientific">Magnaporthiopsis poae (strain ATCC 64411 / 73-15)</name>
    <name type="common">Kentucky bluegrass fungus</name>
    <name type="synonym">Magnaporthe poae</name>
    <dbReference type="NCBI Taxonomy" id="644358"/>
    <lineage>
        <taxon>Eukaryota</taxon>
        <taxon>Fungi</taxon>
        <taxon>Dikarya</taxon>
        <taxon>Ascomycota</taxon>
        <taxon>Pezizomycotina</taxon>
        <taxon>Sordariomycetes</taxon>
        <taxon>Sordariomycetidae</taxon>
        <taxon>Magnaporthales</taxon>
        <taxon>Magnaporthaceae</taxon>
        <taxon>Magnaporthiopsis</taxon>
    </lineage>
</organism>
<name>A0A0C4E811_MAGP6</name>
<dbReference type="AlphaFoldDB" id="A0A0C4E811"/>
<dbReference type="EnsemblFungi" id="MAPG_08697T0">
    <property type="protein sequence ID" value="MAPG_08697T0"/>
    <property type="gene ID" value="MAPG_08697"/>
</dbReference>
<reference evidence="1" key="3">
    <citation type="submission" date="2011-03" db="EMBL/GenBank/DDBJ databases">
        <title>Annotation of Magnaporthe poae ATCC 64411.</title>
        <authorList>
            <person name="Ma L.-J."/>
            <person name="Dead R."/>
            <person name="Young S.K."/>
            <person name="Zeng Q."/>
            <person name="Gargeya S."/>
            <person name="Fitzgerald M."/>
            <person name="Haas B."/>
            <person name="Abouelleil A."/>
            <person name="Alvarado L."/>
            <person name="Arachchi H.M."/>
            <person name="Berlin A."/>
            <person name="Brown A."/>
            <person name="Chapman S.B."/>
            <person name="Chen Z."/>
            <person name="Dunbar C."/>
            <person name="Freedman E."/>
            <person name="Gearin G."/>
            <person name="Gellesch M."/>
            <person name="Goldberg J."/>
            <person name="Griggs A."/>
            <person name="Gujja S."/>
            <person name="Heiman D."/>
            <person name="Howarth C."/>
            <person name="Larson L."/>
            <person name="Lui A."/>
            <person name="MacDonald P.J.P."/>
            <person name="Mehta T."/>
            <person name="Montmayeur A."/>
            <person name="Murphy C."/>
            <person name="Neiman D."/>
            <person name="Pearson M."/>
            <person name="Priest M."/>
            <person name="Roberts A."/>
            <person name="Saif S."/>
            <person name="Shea T."/>
            <person name="Shenoy N."/>
            <person name="Sisk P."/>
            <person name="Stolte C."/>
            <person name="Sykes S."/>
            <person name="Yandava C."/>
            <person name="Wortman J."/>
            <person name="Nusbaum C."/>
            <person name="Birren B."/>
        </authorList>
    </citation>
    <scope>NUCLEOTIDE SEQUENCE</scope>
    <source>
        <strain evidence="1">ATCC 64411</strain>
    </source>
</reference>
<reference evidence="1" key="1">
    <citation type="submission" date="2010-05" db="EMBL/GenBank/DDBJ databases">
        <title>The Genome Sequence of Magnaporthe poae strain ATCC 64411.</title>
        <authorList>
            <consortium name="The Broad Institute Genome Sequencing Platform"/>
            <consortium name="Broad Institute Genome Sequencing Center for Infectious Disease"/>
            <person name="Ma L.-J."/>
            <person name="Dead R."/>
            <person name="Young S."/>
            <person name="Zeng Q."/>
            <person name="Koehrsen M."/>
            <person name="Alvarado L."/>
            <person name="Berlin A."/>
            <person name="Chapman S.B."/>
            <person name="Chen Z."/>
            <person name="Freedman E."/>
            <person name="Gellesch M."/>
            <person name="Goldberg J."/>
            <person name="Griggs A."/>
            <person name="Gujja S."/>
            <person name="Heilman E.R."/>
            <person name="Heiman D."/>
            <person name="Hepburn T."/>
            <person name="Howarth C."/>
            <person name="Jen D."/>
            <person name="Larson L."/>
            <person name="Mehta T."/>
            <person name="Neiman D."/>
            <person name="Pearson M."/>
            <person name="Roberts A."/>
            <person name="Saif S."/>
            <person name="Shea T."/>
            <person name="Shenoy N."/>
            <person name="Sisk P."/>
            <person name="Stolte C."/>
            <person name="Sykes S."/>
            <person name="Walk T."/>
            <person name="White J."/>
            <person name="Yandava C."/>
            <person name="Haas B."/>
            <person name="Nusbaum C."/>
            <person name="Birren B."/>
        </authorList>
    </citation>
    <scope>NUCLEOTIDE SEQUENCE</scope>
    <source>
        <strain evidence="1">ATCC 64411</strain>
    </source>
</reference>
<proteinExistence type="predicted"/>
<gene>
    <name evidence="1" type="ORF">MAPG_08697</name>
</gene>
<reference evidence="2" key="4">
    <citation type="journal article" date="2015" name="G3 (Bethesda)">
        <title>Genome sequences of three phytopathogenic species of the Magnaporthaceae family of fungi.</title>
        <authorList>
            <person name="Okagaki L.H."/>
            <person name="Nunes C.C."/>
            <person name="Sailsbery J."/>
            <person name="Clay B."/>
            <person name="Brown D."/>
            <person name="John T."/>
            <person name="Oh Y."/>
            <person name="Young N."/>
            <person name="Fitzgerald M."/>
            <person name="Haas B.J."/>
            <person name="Zeng Q."/>
            <person name="Young S."/>
            <person name="Adiconis X."/>
            <person name="Fan L."/>
            <person name="Levin J.Z."/>
            <person name="Mitchell T.K."/>
            <person name="Okubara P.A."/>
            <person name="Farman M.L."/>
            <person name="Kohn L.M."/>
            <person name="Birren B."/>
            <person name="Ma L.-J."/>
            <person name="Dean R.A."/>
        </authorList>
    </citation>
    <scope>NUCLEOTIDE SEQUENCE</scope>
    <source>
        <strain evidence="2">ATCC 64411 / 73-15</strain>
    </source>
</reference>
<accession>A0A0C4E811</accession>
<sequence>MEILLRTLGPDCAESIDTGLRGYVGVVGDGVLKKDGISRQVETPGIQVGVCTFAAIDLSGDCEKSVVRPANIQLLRVSGG</sequence>
<evidence type="ECO:0000313" key="2">
    <source>
        <dbReference type="EnsemblFungi" id="MAPG_08697T0"/>
    </source>
</evidence>
<protein>
    <submittedName>
        <fullName evidence="1 2">Uncharacterized protein</fullName>
    </submittedName>
</protein>
<dbReference type="EMBL" id="ADBL01002109">
    <property type="status" value="NOT_ANNOTATED_CDS"/>
    <property type="molecule type" value="Genomic_DNA"/>
</dbReference>
<evidence type="ECO:0000313" key="1">
    <source>
        <dbReference type="EMBL" id="KLU89728.1"/>
    </source>
</evidence>
<keyword evidence="3" id="KW-1185">Reference proteome</keyword>